<keyword evidence="9" id="KW-1185">Reference proteome</keyword>
<dbReference type="AlphaFoldDB" id="G1TF62"/>
<evidence type="ECO:0000256" key="4">
    <source>
        <dbReference type="ARBA" id="ARBA00022729"/>
    </source>
</evidence>
<dbReference type="PRINTS" id="PR01175">
    <property type="entry name" value="VNEBNERGLAND"/>
</dbReference>
<dbReference type="Ensembl" id="ENSOCUT00000027721.2">
    <property type="protein sequence ID" value="ENSOCUP00000015552.2"/>
    <property type="gene ID" value="ENSOCUG00000026763.2"/>
</dbReference>
<dbReference type="GeneTree" id="ENSGT01050000244868"/>
<evidence type="ECO:0000256" key="6">
    <source>
        <dbReference type="SAM" id="SignalP"/>
    </source>
</evidence>
<dbReference type="STRING" id="9986.ENSOCUP00000015552"/>
<dbReference type="InterPro" id="IPR002345">
    <property type="entry name" value="Lipocalin"/>
</dbReference>
<proteinExistence type="inferred from homology"/>
<comment type="subcellular location">
    <subcellularLocation>
        <location evidence="1">Secreted</location>
    </subcellularLocation>
</comment>
<dbReference type="GO" id="GO:0036094">
    <property type="term" value="F:small molecule binding"/>
    <property type="evidence" value="ECO:0007669"/>
    <property type="project" value="InterPro"/>
</dbReference>
<accession>G1TF62</accession>
<protein>
    <recommendedName>
        <fullName evidence="7">Lipocalin/cytosolic fatty-acid binding domain-containing protein</fullName>
    </recommendedName>
</protein>
<feature type="region of interest" description="Disordered" evidence="5">
    <location>
        <begin position="167"/>
        <end position="201"/>
    </location>
</feature>
<dbReference type="Pfam" id="PF00061">
    <property type="entry name" value="Lipocalin"/>
    <property type="match status" value="1"/>
</dbReference>
<feature type="signal peptide" evidence="6">
    <location>
        <begin position="1"/>
        <end position="19"/>
    </location>
</feature>
<dbReference type="FunCoup" id="G1TF62">
    <property type="interactions" value="6"/>
</dbReference>
<feature type="compositionally biased region" description="Pro residues" evidence="5">
    <location>
        <begin position="191"/>
        <end position="201"/>
    </location>
</feature>
<dbReference type="SMR" id="G1TF62"/>
<sequence>EMQTLLLALGLGLLVVLQAQDPLDVEAESQAPSGTLYMKGVTSDKEFSELKPDSVGPVTIVAQDGGSLKVTLSFVKKGQCHQLSTVLEKTEQPGVYLAFEGRTTVQVTQMKEKDHWVFQCQGEIHGQRFKHAKLIGRDPENNPAALAEFEQLAKDRGLNAESIFVPTQGGLCSPQGLTPEDWRSPSRSPARPLPAPHPDST</sequence>
<keyword evidence="3" id="KW-0964">Secreted</keyword>
<feature type="domain" description="Lipocalin/cytosolic fatty-acid binding" evidence="7">
    <location>
        <begin position="33"/>
        <end position="168"/>
    </location>
</feature>
<organism evidence="8 9">
    <name type="scientific">Oryctolagus cuniculus</name>
    <name type="common">Rabbit</name>
    <dbReference type="NCBI Taxonomy" id="9986"/>
    <lineage>
        <taxon>Eukaryota</taxon>
        <taxon>Metazoa</taxon>
        <taxon>Chordata</taxon>
        <taxon>Craniata</taxon>
        <taxon>Vertebrata</taxon>
        <taxon>Euteleostomi</taxon>
        <taxon>Mammalia</taxon>
        <taxon>Eutheria</taxon>
        <taxon>Euarchontoglires</taxon>
        <taxon>Glires</taxon>
        <taxon>Lagomorpha</taxon>
        <taxon>Leporidae</taxon>
        <taxon>Oryctolagus</taxon>
    </lineage>
</organism>
<dbReference type="HOGENOM" id="CLU_125034_0_0_1"/>
<evidence type="ECO:0000256" key="1">
    <source>
        <dbReference type="ARBA" id="ARBA00004613"/>
    </source>
</evidence>
<dbReference type="InterPro" id="IPR002450">
    <property type="entry name" value="von_Ebner_gland"/>
</dbReference>
<dbReference type="InParanoid" id="G1TF62"/>
<dbReference type="PANTHER" id="PTHR11430">
    <property type="entry name" value="LIPOCALIN"/>
    <property type="match status" value="1"/>
</dbReference>
<keyword evidence="4 6" id="KW-0732">Signal</keyword>
<comment type="similarity">
    <text evidence="2">Belongs to the calycin superfamily. Lipocalin family.</text>
</comment>
<reference evidence="8" key="2">
    <citation type="submission" date="2025-08" db="UniProtKB">
        <authorList>
            <consortium name="Ensembl"/>
        </authorList>
    </citation>
    <scope>IDENTIFICATION</scope>
    <source>
        <strain evidence="8">Thorbecke</strain>
    </source>
</reference>
<evidence type="ECO:0000313" key="9">
    <source>
        <dbReference type="Proteomes" id="UP000001811"/>
    </source>
</evidence>
<reference evidence="8" key="3">
    <citation type="submission" date="2025-09" db="UniProtKB">
        <authorList>
            <consortium name="Ensembl"/>
        </authorList>
    </citation>
    <scope>IDENTIFICATION</scope>
    <source>
        <strain evidence="8">Thorbecke</strain>
    </source>
</reference>
<evidence type="ECO:0000256" key="3">
    <source>
        <dbReference type="ARBA" id="ARBA00022525"/>
    </source>
</evidence>
<dbReference type="InterPro" id="IPR012674">
    <property type="entry name" value="Calycin"/>
</dbReference>
<dbReference type="Gene3D" id="2.40.128.20">
    <property type="match status" value="1"/>
</dbReference>
<dbReference type="Proteomes" id="UP000001811">
    <property type="component" value="Unplaced"/>
</dbReference>
<name>G1TF62_RABIT</name>
<evidence type="ECO:0000259" key="7">
    <source>
        <dbReference type="Pfam" id="PF00061"/>
    </source>
</evidence>
<dbReference type="Bgee" id="ENSOCUG00000026763">
    <property type="expression patterns" value="Expressed in prefrontal cortex"/>
</dbReference>
<dbReference type="InterPro" id="IPR000566">
    <property type="entry name" value="Lipocln_cytosolic_FA-bd_dom"/>
</dbReference>
<dbReference type="PANTHER" id="PTHR11430:SF124">
    <property type="entry name" value="LIPOCALIN 1-LIKE PROTEIN 1-RELATED"/>
    <property type="match status" value="1"/>
</dbReference>
<dbReference type="PaxDb" id="9986-ENSOCUP00000015552"/>
<evidence type="ECO:0000256" key="2">
    <source>
        <dbReference type="ARBA" id="ARBA00006889"/>
    </source>
</evidence>
<reference evidence="8 9" key="1">
    <citation type="journal article" date="2011" name="Nature">
        <title>A high-resolution map of human evolutionary constraint using 29 mammals.</title>
        <authorList>
            <person name="Lindblad-Toh K."/>
            <person name="Garber M."/>
            <person name="Zuk O."/>
            <person name="Lin M.F."/>
            <person name="Parker B.J."/>
            <person name="Washietl S."/>
            <person name="Kheradpour P."/>
            <person name="Ernst J."/>
            <person name="Jordan G."/>
            <person name="Mauceli E."/>
            <person name="Ward L.D."/>
            <person name="Lowe C.B."/>
            <person name="Holloway A.K."/>
            <person name="Clamp M."/>
            <person name="Gnerre S."/>
            <person name="Alfoldi J."/>
            <person name="Beal K."/>
            <person name="Chang J."/>
            <person name="Clawson H."/>
            <person name="Cuff J."/>
            <person name="Di Palma F."/>
            <person name="Fitzgerald S."/>
            <person name="Flicek P."/>
            <person name="Guttman M."/>
            <person name="Hubisz M.J."/>
            <person name="Jaffe D.B."/>
            <person name="Jungreis I."/>
            <person name="Kent W.J."/>
            <person name="Kostka D."/>
            <person name="Lara M."/>
            <person name="Martins A.L."/>
            <person name="Massingham T."/>
            <person name="Moltke I."/>
            <person name="Raney B.J."/>
            <person name="Rasmussen M.D."/>
            <person name="Robinson J."/>
            <person name="Stark A."/>
            <person name="Vilella A.J."/>
            <person name="Wen J."/>
            <person name="Xie X."/>
            <person name="Zody M.C."/>
            <person name="Baldwin J."/>
            <person name="Bloom T."/>
            <person name="Chin C.W."/>
            <person name="Heiman D."/>
            <person name="Nicol R."/>
            <person name="Nusbaum C."/>
            <person name="Young S."/>
            <person name="Wilkinson J."/>
            <person name="Worley K.C."/>
            <person name="Kovar C.L."/>
            <person name="Muzny D.M."/>
            <person name="Gibbs R.A."/>
            <person name="Cree A."/>
            <person name="Dihn H.H."/>
            <person name="Fowler G."/>
            <person name="Jhangiani S."/>
            <person name="Joshi V."/>
            <person name="Lee S."/>
            <person name="Lewis L.R."/>
            <person name="Nazareth L.V."/>
            <person name="Okwuonu G."/>
            <person name="Santibanez J."/>
            <person name="Warren W.C."/>
            <person name="Mardis E.R."/>
            <person name="Weinstock G.M."/>
            <person name="Wilson R.K."/>
            <person name="Delehaunty K."/>
            <person name="Dooling D."/>
            <person name="Fronik C."/>
            <person name="Fulton L."/>
            <person name="Fulton B."/>
            <person name="Graves T."/>
            <person name="Minx P."/>
            <person name="Sodergren E."/>
            <person name="Birney E."/>
            <person name="Margulies E.H."/>
            <person name="Herrero J."/>
            <person name="Green E.D."/>
            <person name="Haussler D."/>
            <person name="Siepel A."/>
            <person name="Goldman N."/>
            <person name="Pollard K.S."/>
            <person name="Pedersen J.S."/>
            <person name="Lander E.S."/>
            <person name="Kellis M."/>
        </authorList>
    </citation>
    <scope>NUCLEOTIDE SEQUENCE [LARGE SCALE GENOMIC DNA]</scope>
    <source>
        <strain evidence="9">Thorbecke</strain>
    </source>
</reference>
<dbReference type="eggNOG" id="ENOG502S22P">
    <property type="taxonomic scope" value="Eukaryota"/>
</dbReference>
<evidence type="ECO:0000256" key="5">
    <source>
        <dbReference type="SAM" id="MobiDB-lite"/>
    </source>
</evidence>
<dbReference type="GO" id="GO:0005615">
    <property type="term" value="C:extracellular space"/>
    <property type="evidence" value="ECO:0007669"/>
    <property type="project" value="TreeGrafter"/>
</dbReference>
<feature type="chain" id="PRO_5023895076" description="Lipocalin/cytosolic fatty-acid binding domain-containing protein" evidence="6">
    <location>
        <begin position="20"/>
        <end position="201"/>
    </location>
</feature>
<evidence type="ECO:0000313" key="8">
    <source>
        <dbReference type="Ensembl" id="ENSOCUP00000015552.2"/>
    </source>
</evidence>
<dbReference type="SUPFAM" id="SSF50814">
    <property type="entry name" value="Lipocalins"/>
    <property type="match status" value="1"/>
</dbReference>